<evidence type="ECO:0000313" key="2">
    <source>
        <dbReference type="EMBL" id="CAK0884250.1"/>
    </source>
</evidence>
<dbReference type="Gene3D" id="3.30.70.330">
    <property type="match status" value="1"/>
</dbReference>
<dbReference type="InterPro" id="IPR035979">
    <property type="entry name" value="RBD_domain_sf"/>
</dbReference>
<reference evidence="2" key="1">
    <citation type="submission" date="2023-10" db="EMBL/GenBank/DDBJ databases">
        <authorList>
            <person name="Chen Y."/>
            <person name="Shah S."/>
            <person name="Dougan E. K."/>
            <person name="Thang M."/>
            <person name="Chan C."/>
        </authorList>
    </citation>
    <scope>NUCLEOTIDE SEQUENCE [LARGE SCALE GENOMIC DNA]</scope>
</reference>
<name>A0ABN9WD55_9DINO</name>
<keyword evidence="3" id="KW-1185">Reference proteome</keyword>
<gene>
    <name evidence="2" type="ORF">PCOR1329_LOCUS66243</name>
</gene>
<protein>
    <recommendedName>
        <fullName evidence="4">RRM domain-containing protein</fullName>
    </recommendedName>
</protein>
<evidence type="ECO:0000313" key="3">
    <source>
        <dbReference type="Proteomes" id="UP001189429"/>
    </source>
</evidence>
<organism evidence="2 3">
    <name type="scientific">Prorocentrum cordatum</name>
    <dbReference type="NCBI Taxonomy" id="2364126"/>
    <lineage>
        <taxon>Eukaryota</taxon>
        <taxon>Sar</taxon>
        <taxon>Alveolata</taxon>
        <taxon>Dinophyceae</taxon>
        <taxon>Prorocentrales</taxon>
        <taxon>Prorocentraceae</taxon>
        <taxon>Prorocentrum</taxon>
    </lineage>
</organism>
<evidence type="ECO:0000256" key="1">
    <source>
        <dbReference type="SAM" id="MobiDB-lite"/>
    </source>
</evidence>
<feature type="region of interest" description="Disordered" evidence="1">
    <location>
        <begin position="62"/>
        <end position="142"/>
    </location>
</feature>
<dbReference type="Proteomes" id="UP001189429">
    <property type="component" value="Unassembled WGS sequence"/>
</dbReference>
<comment type="caution">
    <text evidence="2">The sequence shown here is derived from an EMBL/GenBank/DDBJ whole genome shotgun (WGS) entry which is preliminary data.</text>
</comment>
<accession>A0ABN9WD55</accession>
<sequence>MSSGPQTPMARLRNDVVQALLNLAKDSAGARNIIVNCSGVQRHLINISEQLQEHRMRSDQPMARSGSTAIPTGSWPHGLGGAPGTEDHLQACPQNSASSAAEVEVTTPPHMVSQPECPPSRLTPGEPTSTAGMSQSILSTEPPLAGQSDALLYYLMTRARDQQEAREPLPADYATEEWARVLEEEVQDWDSAEPPEQPRRQKAKARCKKSKVEGEEPLRAGDTALIVKGIHAQCGRDDVYAMLEESGFINTFDILHVPKNFVSHQNKGYFHVNFREAADAEAFSRLLQSSPSGSAAKKVIAKPTSRLVAHRARYQGLCNFVVDLLSSRKLRAENREHLPWVYLLGSSRKGYPLTKEVAERLVSSEFHWSGDSPPCSSNATP</sequence>
<dbReference type="SUPFAM" id="SSF54928">
    <property type="entry name" value="RNA-binding domain, RBD"/>
    <property type="match status" value="1"/>
</dbReference>
<dbReference type="InterPro" id="IPR012677">
    <property type="entry name" value="Nucleotide-bd_a/b_plait_sf"/>
</dbReference>
<feature type="compositionally biased region" description="Basic residues" evidence="1">
    <location>
        <begin position="200"/>
        <end position="209"/>
    </location>
</feature>
<evidence type="ECO:0008006" key="4">
    <source>
        <dbReference type="Google" id="ProtNLM"/>
    </source>
</evidence>
<feature type="region of interest" description="Disordered" evidence="1">
    <location>
        <begin position="186"/>
        <end position="214"/>
    </location>
</feature>
<proteinExistence type="predicted"/>
<feature type="compositionally biased region" description="Polar residues" evidence="1">
    <location>
        <begin position="126"/>
        <end position="139"/>
    </location>
</feature>
<dbReference type="EMBL" id="CAUYUJ010018520">
    <property type="protein sequence ID" value="CAK0884250.1"/>
    <property type="molecule type" value="Genomic_DNA"/>
</dbReference>